<name>A0ABY5PR87_9ACTN</name>
<protein>
    <submittedName>
        <fullName evidence="6">Serine protease</fullName>
    </submittedName>
</protein>
<keyword evidence="2" id="KW-0732">Signal</keyword>
<keyword evidence="4" id="KW-0720">Serine protease</keyword>
<dbReference type="SUPFAM" id="SSF50494">
    <property type="entry name" value="Trypsin-like serine proteases"/>
    <property type="match status" value="1"/>
</dbReference>
<accession>A0ABY5PR87</accession>
<keyword evidence="3" id="KW-0378">Hydrolase</keyword>
<evidence type="ECO:0000256" key="1">
    <source>
        <dbReference type="ARBA" id="ARBA00022670"/>
    </source>
</evidence>
<keyword evidence="7" id="KW-1185">Reference proteome</keyword>
<dbReference type="Pfam" id="PF13365">
    <property type="entry name" value="Trypsin_2"/>
    <property type="match status" value="1"/>
</dbReference>
<evidence type="ECO:0000313" key="7">
    <source>
        <dbReference type="Proteomes" id="UP001057738"/>
    </source>
</evidence>
<dbReference type="PANTHER" id="PTHR36234">
    <property type="entry name" value="LYSYL ENDOPEPTIDASE"/>
    <property type="match status" value="1"/>
</dbReference>
<feature type="region of interest" description="Disordered" evidence="5">
    <location>
        <begin position="1"/>
        <end position="22"/>
    </location>
</feature>
<dbReference type="GO" id="GO:0006508">
    <property type="term" value="P:proteolysis"/>
    <property type="evidence" value="ECO:0007669"/>
    <property type="project" value="UniProtKB-KW"/>
</dbReference>
<evidence type="ECO:0000313" key="6">
    <source>
        <dbReference type="EMBL" id="UUY46586.1"/>
    </source>
</evidence>
<evidence type="ECO:0000256" key="2">
    <source>
        <dbReference type="ARBA" id="ARBA00022729"/>
    </source>
</evidence>
<reference evidence="6" key="1">
    <citation type="submission" date="2022-08" db="EMBL/GenBank/DDBJ databases">
        <authorList>
            <person name="Tian L."/>
        </authorList>
    </citation>
    <scope>NUCLEOTIDE SEQUENCE</scope>
    <source>
        <strain evidence="6">CM253</strain>
    </source>
</reference>
<dbReference type="InterPro" id="IPR009003">
    <property type="entry name" value="Peptidase_S1_PA"/>
</dbReference>
<proteinExistence type="predicted"/>
<dbReference type="InterPro" id="IPR008353">
    <property type="entry name" value="Peptidase_S1B_tx"/>
</dbReference>
<dbReference type="Gene3D" id="2.40.10.10">
    <property type="entry name" value="Trypsin-like serine proteases"/>
    <property type="match status" value="2"/>
</dbReference>
<dbReference type="InterPro" id="IPR000126">
    <property type="entry name" value="V8_ser_AS"/>
</dbReference>
<keyword evidence="1 6" id="KW-0645">Protease</keyword>
<organism evidence="6 7">
    <name type="scientific">Streptomyces yangpuensis</name>
    <dbReference type="NCBI Taxonomy" id="1648182"/>
    <lineage>
        <taxon>Bacteria</taxon>
        <taxon>Bacillati</taxon>
        <taxon>Actinomycetota</taxon>
        <taxon>Actinomycetes</taxon>
        <taxon>Kitasatosporales</taxon>
        <taxon>Streptomycetaceae</taxon>
        <taxon>Streptomyces</taxon>
    </lineage>
</organism>
<feature type="compositionally biased region" description="Low complexity" evidence="5">
    <location>
        <begin position="395"/>
        <end position="406"/>
    </location>
</feature>
<dbReference type="PANTHER" id="PTHR36234:SF5">
    <property type="entry name" value="LYSYL ENDOPEPTIDASE"/>
    <property type="match status" value="1"/>
</dbReference>
<feature type="region of interest" description="Disordered" evidence="5">
    <location>
        <begin position="383"/>
        <end position="408"/>
    </location>
</feature>
<gene>
    <name evidence="6" type="ORF">NRK68_04750</name>
</gene>
<evidence type="ECO:0000256" key="3">
    <source>
        <dbReference type="ARBA" id="ARBA00022801"/>
    </source>
</evidence>
<evidence type="ECO:0000256" key="4">
    <source>
        <dbReference type="ARBA" id="ARBA00022825"/>
    </source>
</evidence>
<dbReference type="GeneID" id="95572753"/>
<dbReference type="RefSeq" id="WP_257855083.1">
    <property type="nucleotide sequence ID" value="NZ_CP102514.1"/>
</dbReference>
<dbReference type="PRINTS" id="PR01774">
    <property type="entry name" value="EXFOLTOXIN"/>
</dbReference>
<dbReference type="PROSITE" id="PS00673">
    <property type="entry name" value="V8_SER"/>
    <property type="match status" value="1"/>
</dbReference>
<dbReference type="EMBL" id="CP102514">
    <property type="protein sequence ID" value="UUY46586.1"/>
    <property type="molecule type" value="Genomic_DNA"/>
</dbReference>
<sequence>MLPSSESPEEQDQQAAAARRYREAAAERKEIEKQLAAGVRYPDTPERIASRANRLLERGGVPPTAAVDSVHAEALDVPETLERVIGLTKDLQPWSFLPRGARAAATVARISILRGGLERPQGTGFLVSPRLLLTNHHVLPDAATARRCFLEFNAQVTIDNAPDAAIRFALDPDTFFAADSHLDYALVAVTPAADGSLAGERFGWNRLSIQQGKLVQNEPVNVIGHPMGRLKEIALRDNALVQRLDDFLHYRTDTEPGNSGSPVYNDQWEVVALHHMGVPNTDAQGRILRKDGQLWRRGIDSDDTVDYVSNEGARISSVLKHLAALPLDPGRRALLAEMGPESGLRQDAVAGPVETPVAPVAPAVPAAAAATAATAAPAVPVAPAVAPSPAPVSAPAPQEAATAPAAGGVRGLKGAPNALWGAGQRHLVFLHGRSQQGKDPELLRRGWTGGLNHGLTRAGLRTVDPEHVWFPFYGDRIVEVIGQHEALPASYADAPAAAALEAFAARSAEGTYEQLVMEAAVLAGMPPNGQDAAENIGSALIGSLQGALSWLSAKTDVDALAIATIFRDVDAYLGDPRVRKEVLDRVLEEIPHEGELVLVTHSLGTVVGMDLVANRLLPGMKVTLLVTAGSPLGMNAVTSRLAPPGTNRPGTVTEWVNAWCPTDAVAIGCPLERVWGKLTEEHAVVNASDRAHSIEEYLAHPEVAQAIDRFLTKPAA</sequence>
<dbReference type="InterPro" id="IPR043504">
    <property type="entry name" value="Peptidase_S1_PA_chymotrypsin"/>
</dbReference>
<evidence type="ECO:0000256" key="5">
    <source>
        <dbReference type="SAM" id="MobiDB-lite"/>
    </source>
</evidence>
<dbReference type="GO" id="GO:0008233">
    <property type="term" value="F:peptidase activity"/>
    <property type="evidence" value="ECO:0007669"/>
    <property type="project" value="UniProtKB-KW"/>
</dbReference>
<dbReference type="Proteomes" id="UP001057738">
    <property type="component" value="Chromosome"/>
</dbReference>